<feature type="domain" description="EF-hand" evidence="2">
    <location>
        <begin position="20"/>
        <end position="55"/>
    </location>
</feature>
<feature type="chain" id="PRO_5008090041" description="EF-hand domain-containing protein" evidence="1">
    <location>
        <begin position="22"/>
        <end position="88"/>
    </location>
</feature>
<dbReference type="CDD" id="cd00051">
    <property type="entry name" value="EFh"/>
    <property type="match status" value="1"/>
</dbReference>
<name>A0A178K6Y7_9GAMM</name>
<keyword evidence="1" id="KW-0732">Signal</keyword>
<organism evidence="3 4">
    <name type="scientific">Photobacterium jeanii</name>
    <dbReference type="NCBI Taxonomy" id="858640"/>
    <lineage>
        <taxon>Bacteria</taxon>
        <taxon>Pseudomonadati</taxon>
        <taxon>Pseudomonadota</taxon>
        <taxon>Gammaproteobacteria</taxon>
        <taxon>Vibrionales</taxon>
        <taxon>Vibrionaceae</taxon>
        <taxon>Photobacterium</taxon>
    </lineage>
</organism>
<dbReference type="GO" id="GO:0005509">
    <property type="term" value="F:calcium ion binding"/>
    <property type="evidence" value="ECO:0007669"/>
    <property type="project" value="InterPro"/>
</dbReference>
<feature type="domain" description="EF-hand" evidence="2">
    <location>
        <begin position="56"/>
        <end position="88"/>
    </location>
</feature>
<dbReference type="SUPFAM" id="SSF47473">
    <property type="entry name" value="EF-hand"/>
    <property type="match status" value="1"/>
</dbReference>
<evidence type="ECO:0000313" key="4">
    <source>
        <dbReference type="Proteomes" id="UP000078503"/>
    </source>
</evidence>
<reference evidence="3 4" key="1">
    <citation type="submission" date="2016-03" db="EMBL/GenBank/DDBJ databases">
        <title>Photobacterium proteolyticum sp. nov. a protease producing bacterium isolated from ocean sediments of Laizhou Bay.</title>
        <authorList>
            <person name="Li Y."/>
        </authorList>
    </citation>
    <scope>NUCLEOTIDE SEQUENCE [LARGE SCALE GENOMIC DNA]</scope>
    <source>
        <strain evidence="3 4">R-40508</strain>
    </source>
</reference>
<dbReference type="InterPro" id="IPR011992">
    <property type="entry name" value="EF-hand-dom_pair"/>
</dbReference>
<dbReference type="OrthoDB" id="6706523at2"/>
<dbReference type="PROSITE" id="PS50222">
    <property type="entry name" value="EF_HAND_2"/>
    <property type="match status" value="2"/>
</dbReference>
<feature type="signal peptide" evidence="1">
    <location>
        <begin position="1"/>
        <end position="21"/>
    </location>
</feature>
<sequence>MKKLLTCGAILTTILTGCVSADFFYDSLLEEVDTNKNGSISKAEYIASWKKDTQGQTRAEVEKEFKTFDVNNDGKIERAEFNKVFSGK</sequence>
<dbReference type="SMART" id="SM00054">
    <property type="entry name" value="EFh"/>
    <property type="match status" value="2"/>
</dbReference>
<dbReference type="PROSITE" id="PS00018">
    <property type="entry name" value="EF_HAND_1"/>
    <property type="match status" value="2"/>
</dbReference>
<dbReference type="EMBL" id="LVHF01000029">
    <property type="protein sequence ID" value="OAN13109.1"/>
    <property type="molecule type" value="Genomic_DNA"/>
</dbReference>
<gene>
    <name evidence="3" type="ORF">A3K86_15710</name>
</gene>
<protein>
    <recommendedName>
        <fullName evidence="2">EF-hand domain-containing protein</fullName>
    </recommendedName>
</protein>
<keyword evidence="4" id="KW-1185">Reference proteome</keyword>
<proteinExistence type="predicted"/>
<dbReference type="InterPro" id="IPR018247">
    <property type="entry name" value="EF_Hand_1_Ca_BS"/>
</dbReference>
<dbReference type="AlphaFoldDB" id="A0A178K6Y7"/>
<comment type="caution">
    <text evidence="3">The sequence shown here is derived from an EMBL/GenBank/DDBJ whole genome shotgun (WGS) entry which is preliminary data.</text>
</comment>
<accession>A0A178K6Y7</accession>
<dbReference type="Gene3D" id="1.10.238.10">
    <property type="entry name" value="EF-hand"/>
    <property type="match status" value="1"/>
</dbReference>
<evidence type="ECO:0000313" key="3">
    <source>
        <dbReference type="EMBL" id="OAN13109.1"/>
    </source>
</evidence>
<dbReference type="RefSeq" id="WP_068333158.1">
    <property type="nucleotide sequence ID" value="NZ_LVHF01000029.1"/>
</dbReference>
<dbReference type="STRING" id="858640.A3K86_15710"/>
<dbReference type="Pfam" id="PF13499">
    <property type="entry name" value="EF-hand_7"/>
    <property type="match status" value="1"/>
</dbReference>
<dbReference type="PROSITE" id="PS51257">
    <property type="entry name" value="PROKAR_LIPOPROTEIN"/>
    <property type="match status" value="1"/>
</dbReference>
<dbReference type="Proteomes" id="UP000078503">
    <property type="component" value="Unassembled WGS sequence"/>
</dbReference>
<evidence type="ECO:0000256" key="1">
    <source>
        <dbReference type="SAM" id="SignalP"/>
    </source>
</evidence>
<evidence type="ECO:0000259" key="2">
    <source>
        <dbReference type="PROSITE" id="PS50222"/>
    </source>
</evidence>
<dbReference type="InterPro" id="IPR002048">
    <property type="entry name" value="EF_hand_dom"/>
</dbReference>